<keyword evidence="3" id="KW-0326">Glycosidase</keyword>
<dbReference type="InterPro" id="IPR013785">
    <property type="entry name" value="Aldolase_TIM"/>
</dbReference>
<dbReference type="Proteomes" id="UP000631114">
    <property type="component" value="Unassembled WGS sequence"/>
</dbReference>
<accession>A0A835HIC9</accession>
<dbReference type="OrthoDB" id="1933745at2759"/>
<dbReference type="InterPro" id="IPR017853">
    <property type="entry name" value="GH"/>
</dbReference>
<evidence type="ECO:0000256" key="1">
    <source>
        <dbReference type="ARBA" id="ARBA00009743"/>
    </source>
</evidence>
<dbReference type="GO" id="GO:0004553">
    <property type="term" value="F:hydrolase activity, hydrolyzing O-glycosyl compounds"/>
    <property type="evidence" value="ECO:0007669"/>
    <property type="project" value="InterPro"/>
</dbReference>
<dbReference type="EMBL" id="JADFTS010000007">
    <property type="protein sequence ID" value="KAF9598698.1"/>
    <property type="molecule type" value="Genomic_DNA"/>
</dbReference>
<protein>
    <recommendedName>
        <fullName evidence="6">Alpha-galactosidase</fullName>
    </recommendedName>
</protein>
<organism evidence="4 5">
    <name type="scientific">Coptis chinensis</name>
    <dbReference type="NCBI Taxonomy" id="261450"/>
    <lineage>
        <taxon>Eukaryota</taxon>
        <taxon>Viridiplantae</taxon>
        <taxon>Streptophyta</taxon>
        <taxon>Embryophyta</taxon>
        <taxon>Tracheophyta</taxon>
        <taxon>Spermatophyta</taxon>
        <taxon>Magnoliopsida</taxon>
        <taxon>Ranunculales</taxon>
        <taxon>Ranunculaceae</taxon>
        <taxon>Coptidoideae</taxon>
        <taxon>Coptis</taxon>
    </lineage>
</organism>
<gene>
    <name evidence="4" type="ORF">IFM89_029948</name>
</gene>
<evidence type="ECO:0000313" key="4">
    <source>
        <dbReference type="EMBL" id="KAF9598698.1"/>
    </source>
</evidence>
<dbReference type="PANTHER" id="PTHR11452:SF42">
    <property type="entry name" value="ALPHA-GALACTOSIDASE"/>
    <property type="match status" value="1"/>
</dbReference>
<evidence type="ECO:0008006" key="6">
    <source>
        <dbReference type="Google" id="ProtNLM"/>
    </source>
</evidence>
<dbReference type="AlphaFoldDB" id="A0A835HIC9"/>
<dbReference type="PANTHER" id="PTHR11452">
    <property type="entry name" value="ALPHA-GALACTOSIDASE/ALPHA-N-ACETYLGALACTOSAMINIDASE"/>
    <property type="match status" value="1"/>
</dbReference>
<proteinExistence type="inferred from homology"/>
<evidence type="ECO:0000256" key="3">
    <source>
        <dbReference type="ARBA" id="ARBA00023295"/>
    </source>
</evidence>
<evidence type="ECO:0000256" key="2">
    <source>
        <dbReference type="ARBA" id="ARBA00022801"/>
    </source>
</evidence>
<reference evidence="4 5" key="1">
    <citation type="submission" date="2020-10" db="EMBL/GenBank/DDBJ databases">
        <title>The Coptis chinensis genome and diversification of protoberbering-type alkaloids.</title>
        <authorList>
            <person name="Wang B."/>
            <person name="Shu S."/>
            <person name="Song C."/>
            <person name="Liu Y."/>
        </authorList>
    </citation>
    <scope>NUCLEOTIDE SEQUENCE [LARGE SCALE GENOMIC DNA]</scope>
    <source>
        <strain evidence="4">HL-2020</strain>
        <tissue evidence="4">Leaf</tissue>
    </source>
</reference>
<keyword evidence="2" id="KW-0378">Hydrolase</keyword>
<comment type="caution">
    <text evidence="4">The sequence shown here is derived from an EMBL/GenBank/DDBJ whole genome shotgun (WGS) entry which is preliminary data.</text>
</comment>
<dbReference type="SUPFAM" id="SSF51445">
    <property type="entry name" value="(Trans)glycosidases"/>
    <property type="match status" value="1"/>
</dbReference>
<name>A0A835HIC9_9MAGN</name>
<dbReference type="GO" id="GO:0005975">
    <property type="term" value="P:carbohydrate metabolic process"/>
    <property type="evidence" value="ECO:0007669"/>
    <property type="project" value="InterPro"/>
</dbReference>
<dbReference type="InterPro" id="IPR002241">
    <property type="entry name" value="Glyco_hydro_27"/>
</dbReference>
<keyword evidence="5" id="KW-1185">Reference proteome</keyword>
<dbReference type="Gene3D" id="3.20.20.70">
    <property type="entry name" value="Aldolase class I"/>
    <property type="match status" value="1"/>
</dbReference>
<comment type="similarity">
    <text evidence="1">Belongs to the glycosyl hydrolase 27 family.</text>
</comment>
<evidence type="ECO:0000313" key="5">
    <source>
        <dbReference type="Proteomes" id="UP000631114"/>
    </source>
</evidence>
<sequence length="158" mass="18472">MRCCTKRKPREEEEAMGYWFIYNPNRWRDHGKEKLNGQVLKEIDHPIMYSLSLRVGATPAMAKDVSPLVNMYRVTGDDWDSWSDVASHFNVSRINGLMGNSWLDLDMLHLGWLTDPGVNQGLHRNSNLTIEEQRTQMTLWSMAQTPIIFGLWRRYEEA</sequence>